<evidence type="ECO:0000259" key="19">
    <source>
        <dbReference type="Pfam" id="PF16640"/>
    </source>
</evidence>
<feature type="region of interest" description="Disordered" evidence="16">
    <location>
        <begin position="126"/>
        <end position="268"/>
    </location>
</feature>
<feature type="signal peptide" evidence="17">
    <location>
        <begin position="1"/>
        <end position="36"/>
    </location>
</feature>
<keyword evidence="15" id="KW-0325">Glycoprotein</keyword>
<keyword evidence="6 17" id="KW-0732">Signal</keyword>
<sequence>MHFRPIARPRTLRSRLLIAGAAGLLTATVTPFTATADPATPCGTGGVLTTSPFTCDYTAVGTDTFTVPDGVTAVSIDLFGAEGGSAAGFVAPNPPNAGAPGGLGGETRATLAVRAGQVLRITLGAAGSSGTSRHGEYARPGGVGHGAGGGGAHGGGGSGGGGSDVRVDGLDGSDRVLVAGGGGGAGNGGPQLRGGDGGGPAGGTGGQSGVEGAGLAGAGGTGTAPGAGSPNSRLGGPGVAGSDIDPDTGLPNPGSGGPGGNGGRGGNGGGGGGGGYFGGAGGSGGGNPGNLPGAGGGGGSSFAAPTATGVALLPGVNHGNGRAVVSFRYGTLVSLTPDTSTPLFGHSVTVTATVASAVGAPNGTVTFSDGTTPLATVPLTAGQAAFSTGGFQPGAHAITAHYDGDAGFVPSATTTDLVVGFSRPCLTTAHHGPLTVAADEALCIAAGGTQNGPVTVRPGGSLAIADAAVTGPLTSDGALALTICRSTLTGPVSVGRTSGHVLLGSDPAHPTACGGNTIRGPLTLNANTGCVQTLDTTVTGPVRVTGPRSGSCD</sequence>
<evidence type="ECO:0000256" key="11">
    <source>
        <dbReference type="ARBA" id="ARBA00023136"/>
    </source>
</evidence>
<keyword evidence="5" id="KW-0812">Transmembrane</keyword>
<keyword evidence="8" id="KW-0418">Kinase</keyword>
<keyword evidence="9" id="KW-0067">ATP-binding</keyword>
<keyword evidence="10" id="KW-1133">Transmembrane helix</keyword>
<feature type="chain" id="PRO_5031268162" description="receptor protein-tyrosine kinase" evidence="17">
    <location>
        <begin position="37"/>
        <end position="553"/>
    </location>
</feature>
<feature type="compositionally biased region" description="Gly residues" evidence="16">
    <location>
        <begin position="179"/>
        <end position="225"/>
    </location>
</feature>
<feature type="compositionally biased region" description="Gly residues" evidence="16">
    <location>
        <begin position="141"/>
        <end position="163"/>
    </location>
</feature>
<dbReference type="Pfam" id="PF16640">
    <property type="entry name" value="Big_3_5"/>
    <property type="match status" value="1"/>
</dbReference>
<evidence type="ECO:0000256" key="5">
    <source>
        <dbReference type="ARBA" id="ARBA00022692"/>
    </source>
</evidence>
<protein>
    <recommendedName>
        <fullName evidence="2">receptor protein-tyrosine kinase</fullName>
        <ecNumber evidence="2">2.7.10.1</ecNumber>
    </recommendedName>
</protein>
<evidence type="ECO:0000256" key="1">
    <source>
        <dbReference type="ARBA" id="ARBA00004251"/>
    </source>
</evidence>
<keyword evidence="4" id="KW-0808">Transferase</keyword>
<evidence type="ECO:0000256" key="6">
    <source>
        <dbReference type="ARBA" id="ARBA00022729"/>
    </source>
</evidence>
<keyword evidence="13" id="KW-1015">Disulfide bond</keyword>
<evidence type="ECO:0000256" key="9">
    <source>
        <dbReference type="ARBA" id="ARBA00022840"/>
    </source>
</evidence>
<dbReference type="InterPro" id="IPR055163">
    <property type="entry name" value="ALK/LTK-like_GRD"/>
</dbReference>
<keyword evidence="3" id="KW-1003">Cell membrane</keyword>
<evidence type="ECO:0000256" key="14">
    <source>
        <dbReference type="ARBA" id="ARBA00023170"/>
    </source>
</evidence>
<gene>
    <name evidence="20" type="ORF">F4556_001573</name>
</gene>
<dbReference type="Proteomes" id="UP000573327">
    <property type="component" value="Unassembled WGS sequence"/>
</dbReference>
<evidence type="ECO:0000313" key="20">
    <source>
        <dbReference type="EMBL" id="MBB4946038.1"/>
    </source>
</evidence>
<proteinExistence type="predicted"/>
<accession>A0A7W7S8V2</accession>
<evidence type="ECO:0000256" key="8">
    <source>
        <dbReference type="ARBA" id="ARBA00022777"/>
    </source>
</evidence>
<evidence type="ECO:0000256" key="16">
    <source>
        <dbReference type="SAM" id="MobiDB-lite"/>
    </source>
</evidence>
<feature type="domain" description="ALK/LTK-like glycine-rich" evidence="18">
    <location>
        <begin position="76"/>
        <end position="307"/>
    </location>
</feature>
<dbReference type="InterPro" id="IPR013783">
    <property type="entry name" value="Ig-like_fold"/>
</dbReference>
<dbReference type="GO" id="GO:0005886">
    <property type="term" value="C:plasma membrane"/>
    <property type="evidence" value="ECO:0007669"/>
    <property type="project" value="UniProtKB-SubCell"/>
</dbReference>
<comment type="caution">
    <text evidence="20">The sequence shown here is derived from an EMBL/GenBank/DDBJ whole genome shotgun (WGS) entry which is preliminary data.</text>
</comment>
<evidence type="ECO:0000259" key="18">
    <source>
        <dbReference type="Pfam" id="PF12810"/>
    </source>
</evidence>
<evidence type="ECO:0000256" key="10">
    <source>
        <dbReference type="ARBA" id="ARBA00022989"/>
    </source>
</evidence>
<dbReference type="AlphaFoldDB" id="A0A7W7S8V2"/>
<keyword evidence="12" id="KW-0829">Tyrosine-protein kinase</keyword>
<dbReference type="InterPro" id="IPR032109">
    <property type="entry name" value="Big_3_5"/>
</dbReference>
<dbReference type="Pfam" id="PF12810">
    <property type="entry name" value="ALK_LTK_GRD"/>
    <property type="match status" value="1"/>
</dbReference>
<keyword evidence="14" id="KW-0675">Receptor</keyword>
<feature type="domain" description="Bacterial Ig-like" evidence="19">
    <location>
        <begin position="335"/>
        <end position="417"/>
    </location>
</feature>
<name>A0A7W7S8V2_9ACTN</name>
<evidence type="ECO:0000256" key="17">
    <source>
        <dbReference type="SAM" id="SignalP"/>
    </source>
</evidence>
<reference evidence="20 21" key="1">
    <citation type="submission" date="2020-08" db="EMBL/GenBank/DDBJ databases">
        <title>Sequencing the genomes of 1000 actinobacteria strains.</title>
        <authorList>
            <person name="Klenk H.-P."/>
        </authorList>
    </citation>
    <scope>NUCLEOTIDE SEQUENCE [LARGE SCALE GENOMIC DNA]</scope>
    <source>
        <strain evidence="20 21">DSM 44786</strain>
    </source>
</reference>
<evidence type="ECO:0000256" key="3">
    <source>
        <dbReference type="ARBA" id="ARBA00022475"/>
    </source>
</evidence>
<dbReference type="EMBL" id="JACHJR010000001">
    <property type="protein sequence ID" value="MBB4946038.1"/>
    <property type="molecule type" value="Genomic_DNA"/>
</dbReference>
<evidence type="ECO:0000313" key="21">
    <source>
        <dbReference type="Proteomes" id="UP000573327"/>
    </source>
</evidence>
<dbReference type="EC" id="2.7.10.1" evidence="2"/>
<evidence type="ECO:0000256" key="15">
    <source>
        <dbReference type="ARBA" id="ARBA00023180"/>
    </source>
</evidence>
<dbReference type="Gene3D" id="2.60.40.10">
    <property type="entry name" value="Immunoglobulins"/>
    <property type="match status" value="1"/>
</dbReference>
<evidence type="ECO:0000256" key="7">
    <source>
        <dbReference type="ARBA" id="ARBA00022741"/>
    </source>
</evidence>
<evidence type="ECO:0000256" key="2">
    <source>
        <dbReference type="ARBA" id="ARBA00011902"/>
    </source>
</evidence>
<evidence type="ECO:0000256" key="4">
    <source>
        <dbReference type="ARBA" id="ARBA00022679"/>
    </source>
</evidence>
<keyword evidence="21" id="KW-1185">Reference proteome</keyword>
<organism evidence="20 21">
    <name type="scientific">Kitasatospora gansuensis</name>
    <dbReference type="NCBI Taxonomy" id="258050"/>
    <lineage>
        <taxon>Bacteria</taxon>
        <taxon>Bacillati</taxon>
        <taxon>Actinomycetota</taxon>
        <taxon>Actinomycetes</taxon>
        <taxon>Kitasatosporales</taxon>
        <taxon>Streptomycetaceae</taxon>
        <taxon>Kitasatospora</taxon>
    </lineage>
</organism>
<dbReference type="GO" id="GO:0004714">
    <property type="term" value="F:transmembrane receptor protein tyrosine kinase activity"/>
    <property type="evidence" value="ECO:0007669"/>
    <property type="project" value="UniProtKB-EC"/>
</dbReference>
<comment type="subcellular location">
    <subcellularLocation>
        <location evidence="1">Cell membrane</location>
        <topology evidence="1">Single-pass type I membrane protein</topology>
    </subcellularLocation>
</comment>
<dbReference type="GO" id="GO:0005524">
    <property type="term" value="F:ATP binding"/>
    <property type="evidence" value="ECO:0007669"/>
    <property type="project" value="UniProtKB-KW"/>
</dbReference>
<evidence type="ECO:0000256" key="12">
    <source>
        <dbReference type="ARBA" id="ARBA00023137"/>
    </source>
</evidence>
<feature type="compositionally biased region" description="Gly residues" evidence="16">
    <location>
        <begin position="254"/>
        <end position="268"/>
    </location>
</feature>
<feature type="compositionally biased region" description="Basic and acidic residues" evidence="16">
    <location>
        <begin position="165"/>
        <end position="174"/>
    </location>
</feature>
<evidence type="ECO:0000256" key="13">
    <source>
        <dbReference type="ARBA" id="ARBA00023157"/>
    </source>
</evidence>
<keyword evidence="7" id="KW-0547">Nucleotide-binding</keyword>
<keyword evidence="11" id="KW-0472">Membrane</keyword>
<dbReference type="RefSeq" id="WP_184912822.1">
    <property type="nucleotide sequence ID" value="NZ_JACHJR010000001.1"/>
</dbReference>
<dbReference type="GO" id="GO:0005975">
    <property type="term" value="P:carbohydrate metabolic process"/>
    <property type="evidence" value="ECO:0007669"/>
    <property type="project" value="UniProtKB-ARBA"/>
</dbReference>